<dbReference type="PANTHER" id="PTHR46325">
    <property type="entry name" value="CRIB DOMAIN-CONTAINING PROTEIN RIC8"/>
    <property type="match status" value="1"/>
</dbReference>
<dbReference type="PaxDb" id="4577-GRMZM2G023899_P01"/>
<dbReference type="AlphaFoldDB" id="A0A1D6QB50"/>
<dbReference type="PROSITE" id="PS50108">
    <property type="entry name" value="CRIB"/>
    <property type="match status" value="1"/>
</dbReference>
<dbReference type="InterPro" id="IPR036936">
    <property type="entry name" value="CRIB_dom_sf"/>
</dbReference>
<dbReference type="Gene3D" id="3.90.810.10">
    <property type="entry name" value="CRIB domain"/>
    <property type="match status" value="1"/>
</dbReference>
<dbReference type="FunCoup" id="A0A1D6QB50">
    <property type="interactions" value="26"/>
</dbReference>
<accession>A0A1D6QB50</accession>
<sequence>MKGLLKGLRYISQIFGDAKEPEMQIGKPTDVKHVAHIGWDNASVTAPSWVAASVPVPPPTTPFPCSAPRPNVRTPTNSCGWACHVLQMDEFKASPGTARGSDPEPSQPGGSEGCGEEQAGGGEDGGGKAERPRRARGNKGSGGNEPAKRRDCAAEGLRRDRRVAKAADAAEGAEGQGDAAAAAPKQRRRKPRAASGGRSKSSSGGAAASDSAGAPPDEDDRCGC</sequence>
<dbReference type="Pfam" id="PF00786">
    <property type="entry name" value="PBD"/>
    <property type="match status" value="1"/>
</dbReference>
<feature type="compositionally biased region" description="Low complexity" evidence="1">
    <location>
        <begin position="166"/>
        <end position="184"/>
    </location>
</feature>
<dbReference type="CDD" id="cd00132">
    <property type="entry name" value="CRIB"/>
    <property type="match status" value="1"/>
</dbReference>
<feature type="compositionally biased region" description="Gly residues" evidence="1">
    <location>
        <begin position="110"/>
        <end position="124"/>
    </location>
</feature>
<dbReference type="OMA" id="DEDDRCG"/>
<evidence type="ECO:0000313" key="2">
    <source>
        <dbReference type="EMBL" id="AQK55538.1"/>
    </source>
</evidence>
<organism evidence="2">
    <name type="scientific">Zea mays</name>
    <name type="common">Maize</name>
    <dbReference type="NCBI Taxonomy" id="4577"/>
    <lineage>
        <taxon>Eukaryota</taxon>
        <taxon>Viridiplantae</taxon>
        <taxon>Streptophyta</taxon>
        <taxon>Embryophyta</taxon>
        <taxon>Tracheophyta</taxon>
        <taxon>Spermatophyta</taxon>
        <taxon>Magnoliopsida</taxon>
        <taxon>Liliopsida</taxon>
        <taxon>Poales</taxon>
        <taxon>Poaceae</taxon>
        <taxon>PACMAD clade</taxon>
        <taxon>Panicoideae</taxon>
        <taxon>Andropogonodae</taxon>
        <taxon>Andropogoneae</taxon>
        <taxon>Tripsacinae</taxon>
        <taxon>Zea</taxon>
    </lineage>
</organism>
<dbReference type="InterPro" id="IPR000095">
    <property type="entry name" value="CRIB_dom"/>
</dbReference>
<protein>
    <submittedName>
        <fullName evidence="2">CRIB domain-containing protein RIC5</fullName>
    </submittedName>
</protein>
<dbReference type="PANTHER" id="PTHR46325:SF49">
    <property type="entry name" value="OS02G0810600 PROTEIN"/>
    <property type="match status" value="1"/>
</dbReference>
<dbReference type="eggNOG" id="ENOG502S2ZY">
    <property type="taxonomic scope" value="Eukaryota"/>
</dbReference>
<dbReference type="EMBL" id="CM000780">
    <property type="protein sequence ID" value="AQK55538.1"/>
    <property type="molecule type" value="Genomic_DNA"/>
</dbReference>
<evidence type="ECO:0000256" key="1">
    <source>
        <dbReference type="SAM" id="MobiDB-lite"/>
    </source>
</evidence>
<name>A0A1D6QB50_MAIZE</name>
<feature type="region of interest" description="Disordered" evidence="1">
    <location>
        <begin position="93"/>
        <end position="224"/>
    </location>
</feature>
<dbReference type="ExpressionAtlas" id="A0A1D6QB50">
    <property type="expression patterns" value="baseline"/>
</dbReference>
<feature type="compositionally biased region" description="Basic and acidic residues" evidence="1">
    <location>
        <begin position="146"/>
        <end position="158"/>
    </location>
</feature>
<feature type="compositionally biased region" description="Low complexity" evidence="1">
    <location>
        <begin position="193"/>
        <end position="214"/>
    </location>
</feature>
<proteinExistence type="predicted"/>
<reference evidence="2" key="1">
    <citation type="submission" date="2015-12" db="EMBL/GenBank/DDBJ databases">
        <title>Update maize B73 reference genome by single molecule sequencing technologies.</title>
        <authorList>
            <consortium name="Maize Genome Sequencing Project"/>
            <person name="Ware D."/>
        </authorList>
    </citation>
    <scope>NUCLEOTIDE SEQUENCE</scope>
    <source>
        <tissue evidence="2">Seedling</tissue>
    </source>
</reference>
<dbReference type="InParanoid" id="A0A1D6QB50"/>
<gene>
    <name evidence="2" type="ORF">ZEAMMB73_Zm00001d051952</name>
</gene>